<feature type="domain" description="HTH gntR-type" evidence="6">
    <location>
        <begin position="18"/>
        <end position="86"/>
    </location>
</feature>
<dbReference type="CDD" id="cd07377">
    <property type="entry name" value="WHTH_GntR"/>
    <property type="match status" value="1"/>
</dbReference>
<dbReference type="InterPro" id="IPR015421">
    <property type="entry name" value="PyrdxlP-dep_Trfase_major"/>
</dbReference>
<dbReference type="GO" id="GO:0008483">
    <property type="term" value="F:transaminase activity"/>
    <property type="evidence" value="ECO:0007669"/>
    <property type="project" value="UniProtKB-KW"/>
</dbReference>
<dbReference type="SMART" id="SM00345">
    <property type="entry name" value="HTH_GNTR"/>
    <property type="match status" value="1"/>
</dbReference>
<dbReference type="PANTHER" id="PTHR46577:SF1">
    <property type="entry name" value="HTH-TYPE TRANSCRIPTIONAL REGULATORY PROTEIN GABR"/>
    <property type="match status" value="1"/>
</dbReference>
<evidence type="ECO:0000256" key="5">
    <source>
        <dbReference type="ARBA" id="ARBA00023163"/>
    </source>
</evidence>
<reference evidence="7 8" key="1">
    <citation type="submission" date="2019-12" db="EMBL/GenBank/DDBJ databases">
        <title>Shinella kummerowiae sp. nov., a symbiotic bacterium isolated from root nodules of the herbal legume Kummerowia stipulacea.</title>
        <authorList>
            <person name="Gao J."/>
        </authorList>
    </citation>
    <scope>NUCLEOTIDE SEQUENCE [LARGE SCALE GENOMIC DNA]</scope>
    <source>
        <strain evidence="7 8">CCBAU 25048</strain>
    </source>
</reference>
<dbReference type="InterPro" id="IPR036390">
    <property type="entry name" value="WH_DNA-bd_sf"/>
</dbReference>
<dbReference type="OrthoDB" id="9808770at2"/>
<evidence type="ECO:0000256" key="3">
    <source>
        <dbReference type="ARBA" id="ARBA00023015"/>
    </source>
</evidence>
<dbReference type="Gene3D" id="1.10.10.10">
    <property type="entry name" value="Winged helix-like DNA-binding domain superfamily/Winged helix DNA-binding domain"/>
    <property type="match status" value="1"/>
</dbReference>
<keyword evidence="5" id="KW-0804">Transcription</keyword>
<dbReference type="RefSeq" id="WP_160859824.1">
    <property type="nucleotide sequence ID" value="NZ_WUMK01000005.1"/>
</dbReference>
<dbReference type="InterPro" id="IPR036388">
    <property type="entry name" value="WH-like_DNA-bd_sf"/>
</dbReference>
<protein>
    <submittedName>
        <fullName evidence="7">Aminotransferase class I/II-fold pyridoxal phosphate-dependent enzyme</fullName>
    </submittedName>
</protein>
<dbReference type="EMBL" id="WUMK01000005">
    <property type="protein sequence ID" value="MXN46274.1"/>
    <property type="molecule type" value="Genomic_DNA"/>
</dbReference>
<evidence type="ECO:0000313" key="8">
    <source>
        <dbReference type="Proteomes" id="UP000435802"/>
    </source>
</evidence>
<keyword evidence="8" id="KW-1185">Reference proteome</keyword>
<gene>
    <name evidence="7" type="ORF">GR138_13850</name>
</gene>
<dbReference type="Pfam" id="PF00155">
    <property type="entry name" value="Aminotran_1_2"/>
    <property type="match status" value="1"/>
</dbReference>
<dbReference type="GO" id="GO:0003700">
    <property type="term" value="F:DNA-binding transcription factor activity"/>
    <property type="evidence" value="ECO:0007669"/>
    <property type="project" value="InterPro"/>
</dbReference>
<accession>A0A6N8SB29</accession>
<dbReference type="InterPro" id="IPR004839">
    <property type="entry name" value="Aminotransferase_I/II_large"/>
</dbReference>
<dbReference type="Gene3D" id="3.40.640.10">
    <property type="entry name" value="Type I PLP-dependent aspartate aminotransferase-like (Major domain)"/>
    <property type="match status" value="1"/>
</dbReference>
<name>A0A6N8SB29_9HYPH</name>
<dbReference type="PROSITE" id="PS50949">
    <property type="entry name" value="HTH_GNTR"/>
    <property type="match status" value="1"/>
</dbReference>
<dbReference type="PRINTS" id="PR00035">
    <property type="entry name" value="HTHGNTR"/>
</dbReference>
<evidence type="ECO:0000259" key="6">
    <source>
        <dbReference type="PROSITE" id="PS50949"/>
    </source>
</evidence>
<dbReference type="InterPro" id="IPR015424">
    <property type="entry name" value="PyrdxlP-dep_Trfase"/>
</dbReference>
<keyword evidence="7" id="KW-0032">Aminotransferase</keyword>
<dbReference type="AlphaFoldDB" id="A0A6N8SB29"/>
<sequence length="495" mass="54840">MRTNISETIFFIDWESGLGLQAQLRETVVSAVLAGRVQPGAHLPSTRKLAEYLNISRITATLAYQELVSQGYLEASNRSSYRIASNPPGRGLENDRPASGSNPVDWSGKMKMRFEVVRQVSKPLDWRRYPYPFLYGQMDPSLFDLNAWRDCARRALAREDFILMASDFAAADDVRLVNYICSRTLPRRGIHANPDEVLITVGAQNALWMVTRLILDKGSSAVCENPCHPDTSASLLLSGARVTTVDVDGEGLPPDGLPDDTDAVFVTPSHHSPTGATMPIDRRARLLQAAAEKDFIIVEDDYEFEISYLAPPSPALKAFDSTGRVLYIGSFSKSLFPGLRLGYLVAPAPFIREARALRSLMLRHPPGHLQRTVAYFLALGHYDAVLHRMRTEYHKRHVLMAESLQREGLTVAGASAFGGTSFWMEGPQGLDADRLVQDLRQDGVLVESGSPFFPRSDAPCRFFRMGYSSIPSDNIAAGVARVRAAIDAHFRPRTE</sequence>
<organism evidence="7 8">
    <name type="scientific">Shinella kummerowiae</name>
    <dbReference type="NCBI Taxonomy" id="417745"/>
    <lineage>
        <taxon>Bacteria</taxon>
        <taxon>Pseudomonadati</taxon>
        <taxon>Pseudomonadota</taxon>
        <taxon>Alphaproteobacteria</taxon>
        <taxon>Hyphomicrobiales</taxon>
        <taxon>Rhizobiaceae</taxon>
        <taxon>Shinella</taxon>
    </lineage>
</organism>
<dbReference type="GO" id="GO:0003677">
    <property type="term" value="F:DNA binding"/>
    <property type="evidence" value="ECO:0007669"/>
    <property type="project" value="UniProtKB-KW"/>
</dbReference>
<dbReference type="PANTHER" id="PTHR46577">
    <property type="entry name" value="HTH-TYPE TRANSCRIPTIONAL REGULATORY PROTEIN GABR"/>
    <property type="match status" value="1"/>
</dbReference>
<evidence type="ECO:0000256" key="4">
    <source>
        <dbReference type="ARBA" id="ARBA00023125"/>
    </source>
</evidence>
<dbReference type="SUPFAM" id="SSF46785">
    <property type="entry name" value="Winged helix' DNA-binding domain"/>
    <property type="match status" value="1"/>
</dbReference>
<dbReference type="SUPFAM" id="SSF53383">
    <property type="entry name" value="PLP-dependent transferases"/>
    <property type="match status" value="1"/>
</dbReference>
<evidence type="ECO:0000256" key="1">
    <source>
        <dbReference type="ARBA" id="ARBA00005384"/>
    </source>
</evidence>
<evidence type="ECO:0000313" key="7">
    <source>
        <dbReference type="EMBL" id="MXN46274.1"/>
    </source>
</evidence>
<dbReference type="Proteomes" id="UP000435802">
    <property type="component" value="Unassembled WGS sequence"/>
</dbReference>
<comment type="similarity">
    <text evidence="1">In the C-terminal section; belongs to the class-I pyridoxal-phosphate-dependent aminotransferase family.</text>
</comment>
<keyword evidence="7" id="KW-0808">Transferase</keyword>
<keyword evidence="3" id="KW-0805">Transcription regulation</keyword>
<dbReference type="GO" id="GO:0030170">
    <property type="term" value="F:pyridoxal phosphate binding"/>
    <property type="evidence" value="ECO:0007669"/>
    <property type="project" value="InterPro"/>
</dbReference>
<dbReference type="CDD" id="cd00609">
    <property type="entry name" value="AAT_like"/>
    <property type="match status" value="1"/>
</dbReference>
<dbReference type="InterPro" id="IPR000524">
    <property type="entry name" value="Tscrpt_reg_HTH_GntR"/>
</dbReference>
<evidence type="ECO:0000256" key="2">
    <source>
        <dbReference type="ARBA" id="ARBA00022898"/>
    </source>
</evidence>
<comment type="caution">
    <text evidence="7">The sequence shown here is derived from an EMBL/GenBank/DDBJ whole genome shotgun (WGS) entry which is preliminary data.</text>
</comment>
<proteinExistence type="inferred from homology"/>
<keyword evidence="2" id="KW-0663">Pyridoxal phosphate</keyword>
<dbReference type="Pfam" id="PF00392">
    <property type="entry name" value="GntR"/>
    <property type="match status" value="1"/>
</dbReference>
<keyword evidence="4" id="KW-0238">DNA-binding</keyword>
<dbReference type="InterPro" id="IPR051446">
    <property type="entry name" value="HTH_trans_reg/aminotransferase"/>
</dbReference>